<proteinExistence type="inferred from homology"/>
<dbReference type="InterPro" id="IPR051877">
    <property type="entry name" value="Centriole_BasalBody_StrucProt"/>
</dbReference>
<dbReference type="EMBL" id="BAAFJT010000004">
    <property type="protein sequence ID" value="GAB0188463.1"/>
    <property type="molecule type" value="Genomic_DNA"/>
</dbReference>
<organism evidence="7 8">
    <name type="scientific">Grus japonensis</name>
    <name type="common">Japanese crane</name>
    <name type="synonym">Red-crowned crane</name>
    <dbReference type="NCBI Taxonomy" id="30415"/>
    <lineage>
        <taxon>Eukaryota</taxon>
        <taxon>Metazoa</taxon>
        <taxon>Chordata</taxon>
        <taxon>Craniata</taxon>
        <taxon>Vertebrata</taxon>
        <taxon>Euteleostomi</taxon>
        <taxon>Archelosauria</taxon>
        <taxon>Archosauria</taxon>
        <taxon>Dinosauria</taxon>
        <taxon>Saurischia</taxon>
        <taxon>Theropoda</taxon>
        <taxon>Coelurosauria</taxon>
        <taxon>Aves</taxon>
        <taxon>Neognathae</taxon>
        <taxon>Neoaves</taxon>
        <taxon>Gruiformes</taxon>
        <taxon>Gruidae</taxon>
        <taxon>Grus</taxon>
    </lineage>
</organism>
<dbReference type="GO" id="GO:0005814">
    <property type="term" value="C:centriole"/>
    <property type="evidence" value="ECO:0007669"/>
    <property type="project" value="UniProtKB-SubCell"/>
</dbReference>
<protein>
    <submittedName>
        <fullName evidence="7">Centrosomal protein of 135 kDa</fullName>
    </submittedName>
</protein>
<dbReference type="AlphaFoldDB" id="A0ABC9WSN5"/>
<keyword evidence="3" id="KW-0206">Cytoskeleton</keyword>
<name>A0ABC9WSN5_GRUJA</name>
<dbReference type="CDD" id="cd22292">
    <property type="entry name" value="cc_Cep135_MBD"/>
    <property type="match status" value="1"/>
</dbReference>
<evidence type="ECO:0000256" key="2">
    <source>
        <dbReference type="ARBA" id="ARBA00022490"/>
    </source>
</evidence>
<dbReference type="PANTHER" id="PTHR20544">
    <property type="entry name" value="CENTROSOMAL PROTEIN CEP135"/>
    <property type="match status" value="1"/>
</dbReference>
<dbReference type="SUPFAM" id="SSF57997">
    <property type="entry name" value="Tropomyosin"/>
    <property type="match status" value="1"/>
</dbReference>
<reference evidence="7 8" key="1">
    <citation type="submission" date="2024-06" db="EMBL/GenBank/DDBJ databases">
        <title>The draft genome of Grus japonensis, version 3.</title>
        <authorList>
            <person name="Nabeshima K."/>
            <person name="Suzuki S."/>
            <person name="Onuma M."/>
        </authorList>
    </citation>
    <scope>NUCLEOTIDE SEQUENCE [LARGE SCALE GENOMIC DNA]</scope>
    <source>
        <strain evidence="7 8">451A</strain>
    </source>
</reference>
<keyword evidence="2" id="KW-0963">Cytoplasm</keyword>
<evidence type="ECO:0000256" key="4">
    <source>
        <dbReference type="ARBA" id="ARBA00038123"/>
    </source>
</evidence>
<feature type="region of interest" description="Disordered" evidence="6">
    <location>
        <begin position="1155"/>
        <end position="1203"/>
    </location>
</feature>
<gene>
    <name evidence="7" type="ORF">GRJ2_001311600</name>
</gene>
<sequence>MQQPPLFPPEVHLCRSLPQTFRPLLSGSPCKNLFLTVSYFFDCDKSCFGGVFAMTTNAERRFINLRKRLDQLGYRQPLGVESLPLVEKLFSDLVHTTESLRSAKLSAGKTEKECSNYDAVLEPYKTENAKLTRENNELHLEILKLKEQSDRHVKDLKASLRRVEHETADLKFLNNQYMHKIKMLEKENKAKTEKIQQLQEKNLQAVVQTPGGRKRSIPFRRQRMQIDQPVPPSGVSAYPVPQPEDPYVADLLQVADNRIHELQSEVKELQEKLEISEHGMKNYSKQVELRDKEIERLMLALDGGRSHEVLSLESRSKSNEKLITHLNLQIEYLQQTNKELENRIRDLLDTKQNVTSEVVHLSNKNEELCQELNEIDHLAQQLERHKEIVLETADKEIGEAKKEIERKHNEIQDLEETITKLKSELCSCHRENERLSEELFGKADDKENLELLLNQLEQEKQRLTGKTENLEIKERELVLELERMRLEYGIALGDKSPSRLDAFVKTLEDDRDYYKRELEYLQKMIKRRPSPSRRTPEKSEDLRLITRERDELRSMLDRFEKHMIEIQSNVKLLTAERDRLNVLYEQSQAELNRMRREAKHSLVSQSHVEEERDIALTDFRRLMAEKESLKEKLKIQQEAANLEKSKMQHDISELENNIQGFEMERCELKTTVSILKERVNSLENELKLKSSKLAQTSDDSSQFKAEMCSLQLLNDQLQRSVEDLQHRLSLKKDELQSAQEEIVKLEEKIDRLNQRSTSQDEAVNVLRSTITILDKEKDSLQETVDEKTERIACLDDNLANKEKTITNLRLTLSELESSTDQMKDMLSSRDREISSLHRQLDTSHVELAETGRVKEMALKENRRLQDDLATMARENQTISTELEDAMREKEEMKTRVHNYITEVSRFEALMASKEKENQELLEKFRMLHMQAEDWEMKAHQAEGESSSIRLELLSVDTDRRHLRERVELLEKEIQGHIVAHQAYESQISSITKNMSKLEEDIKRENQDKSSVLADLASVRELCVKLEANKELLSRQLTSKSMDYEKVLGELEDIKSEAELLKKQLSSERLTVQNLETLLATSRDKEFQNHLTSHEKDSEIQLLKDKLTLAESKLSSYNREVPILRSKVAQLQTDCDVLKRQLTTERFERERAIQEMRRHGLSTSSLRASPPLSSTLRSPSHSPERTIVRTTDQATAEKNVSFKE</sequence>
<evidence type="ECO:0000256" key="6">
    <source>
        <dbReference type="SAM" id="MobiDB-lite"/>
    </source>
</evidence>
<dbReference type="PANTHER" id="PTHR20544:SF1">
    <property type="entry name" value="CENTROSOMAL PROTEIN 135KDA"/>
    <property type="match status" value="1"/>
</dbReference>
<accession>A0ABC9WSN5</accession>
<evidence type="ECO:0000256" key="5">
    <source>
        <dbReference type="SAM" id="Coils"/>
    </source>
</evidence>
<evidence type="ECO:0000313" key="7">
    <source>
        <dbReference type="EMBL" id="GAB0188463.1"/>
    </source>
</evidence>
<comment type="similarity">
    <text evidence="4">Belongs to the CEP135/TSGA10 family.</text>
</comment>
<dbReference type="Proteomes" id="UP001623348">
    <property type="component" value="Unassembled WGS sequence"/>
</dbReference>
<feature type="coiled-coil region" evidence="5">
    <location>
        <begin position="252"/>
        <end position="286"/>
    </location>
</feature>
<feature type="coiled-coil region" evidence="5">
    <location>
        <begin position="980"/>
        <end position="1119"/>
    </location>
</feature>
<evidence type="ECO:0000313" key="8">
    <source>
        <dbReference type="Proteomes" id="UP001623348"/>
    </source>
</evidence>
<comment type="caution">
    <text evidence="7">The sequence shown here is derived from an EMBL/GenBank/DDBJ whole genome shotgun (WGS) entry which is preliminary data.</text>
</comment>
<evidence type="ECO:0000256" key="1">
    <source>
        <dbReference type="ARBA" id="ARBA00004114"/>
    </source>
</evidence>
<evidence type="ECO:0000256" key="3">
    <source>
        <dbReference type="ARBA" id="ARBA00023212"/>
    </source>
</evidence>
<feature type="compositionally biased region" description="Low complexity" evidence="6">
    <location>
        <begin position="1160"/>
        <end position="1180"/>
    </location>
</feature>
<feature type="coiled-coil region" evidence="5">
    <location>
        <begin position="854"/>
        <end position="923"/>
    </location>
</feature>
<feature type="coiled-coil region" evidence="5">
    <location>
        <begin position="323"/>
        <end position="818"/>
    </location>
</feature>
<keyword evidence="5" id="KW-0175">Coiled coil</keyword>
<comment type="subcellular location">
    <subcellularLocation>
        <location evidence="1">Cytoplasm</location>
        <location evidence="1">Cytoskeleton</location>
        <location evidence="1">Microtubule organizing center</location>
        <location evidence="1">Centrosome</location>
        <location evidence="1">Centriole</location>
    </subcellularLocation>
</comment>
<feature type="coiled-coil region" evidence="5">
    <location>
        <begin position="128"/>
        <end position="208"/>
    </location>
</feature>
<keyword evidence="8" id="KW-1185">Reference proteome</keyword>
<feature type="compositionally biased region" description="Polar residues" evidence="6">
    <location>
        <begin position="1187"/>
        <end position="1197"/>
    </location>
</feature>